<dbReference type="EMBL" id="MT774390">
    <property type="protein sequence ID" value="QOR59480.1"/>
    <property type="molecule type" value="Genomic_DNA"/>
</dbReference>
<evidence type="ECO:0000313" key="3">
    <source>
        <dbReference type="EMBL" id="QOR59480.1"/>
    </source>
</evidence>
<dbReference type="InterPro" id="IPR057888">
    <property type="entry name" value="crAss_MUZ_C"/>
</dbReference>
<feature type="domain" description="Crassvirus muzzle protein N-terminal region" evidence="2">
    <location>
        <begin position="3"/>
        <end position="345"/>
    </location>
</feature>
<dbReference type="GeneID" id="65130066"/>
<proteinExistence type="predicted"/>
<evidence type="ECO:0000259" key="1">
    <source>
        <dbReference type="Pfam" id="PF25729"/>
    </source>
</evidence>
<dbReference type="Pfam" id="PF25731">
    <property type="entry name" value="crAss_MUZ"/>
    <property type="match status" value="2"/>
</dbReference>
<sequence length="1453" mass="164807">MIKKSTWQIKGMQRDLSVSKFSSEYAYENKNIRIMSTDDNTLLSIVNEKGTKEVSNIEGIDSIKGLPIGQATINGYLVLFTTDQDNGKDYIYKIWFDKDSLHGVILYDSNKGNLNFNPLYPIETLSFYEDDNIQKVYWTDGLNQPRVINITSIEDYTPNSFDFVMSLNPGSTVNITNIEKGYSGIFPSGVIQYCVTVYTKNAQESNILAISPLYYITKYDNGGSPEDSLSVSFNVTVSVKDVACEYVRLYSILRTTQDSTPIVKRVQDIKLSSSTQTISFTDTGNIGESIDPTELLYLGGEDISCGTMCQKDNTLFLGNINVNRIEPDSSIREYFRGLNVNLNTVTTINLGTPSGYYQHEFQLNNNSSTIKIFKYLEWYRFGIQFKHKSGKWSSPVFIKDAQITKTPGTNDLYGSFGVSNLVFYKCIPEVSFNDDTIIGKLKDLGYIGFRPIIVYPSIGDREVICQGVLCPTVYNVGDRFSNSPFVQSSWFSRPNIPFDVMRSESGDAGLPDVSPIFDVPEKALYSDQTLSRYGIINNDKQFYSPNESVNINISLIDTGTWAECRHSSPIPGNTHRNAEIQNISYPPATPRLAGGNHLLTDFSEYVEKHKHEFFVDQSIVTLHSPDIEFNSEVENYDISKCKLRIIGATLVTASVGDIDIVTSTTGTTMVGADNEKFPPTGFYKESCGSVNISPWAFRSQLANINWIDNIQRDFGGVMPSQYRRMQVGFATYPWHRSGGLDGTGWADENGYRPAKLQYKRLSNLKFSATNLYLSSTSTWDSGELADAQIFNSNEVTPLKLKAQEHSGKGTLVYYGNVDKITSNTEYSGSDYYQIVTSSTYNQNDTSYTNHDIYVGDFTPTIPFTNNSINKAYDPVHIKYKSTPHAVIVLEDKYNLGKYSYKVLPTIIDGNDYGEPTSSSWPVNRVAITHDGAPNFWDTLEVYNSVSQDVIGDFVGTGPNKTVKSIQYGWWWLAELYRSDVTNRFGGESDDAIQSNQWLPCGETTYFYDDDSSHTYLVKYLEGDTYFQRYDHLKTYPFTLEDENSVTEIMSFMCETRVNLDGRYDNNRGNTSNLYITPENFNKLNQVYNQKDNFFTYKVSTDDTSVLNKFPNVVTWTKTKTAGELIDTWTNITLASTLDFDGDKGSITALRMHNNNILAFQDKGISQILYNENVQISPTNGVPIEIANSGKVTGKRYLSDSIGCSNKWSICRTPNGTYFIDDITKGIFLLNNQLDNISDRLGFHSWINSRSTGINVWNPKDFSGFVTYYDKVNGDVFFISKDECLAFSEPLGQFSSFYSYENVPYFSNILDRGLWVKDGKLWLHNEGDYNTFFNSYQPFYTTVISNPDMTQDKIFNTLEFRADSWNSEGKLLDTTYDTLSVWNEYQSGESKLTHVLGRPSSLKKKFRIWRANIPRDKSNNKDRMRNPWLYLKLSMESENTNKTILHDMVVHYFE</sequence>
<dbReference type="InterPro" id="IPR057889">
    <property type="entry name" value="crAss_MUZ_N"/>
</dbReference>
<dbReference type="Proteomes" id="UP000593882">
    <property type="component" value="Segment"/>
</dbReference>
<feature type="domain" description="Crassvirus muzzle protein N-terminal region" evidence="2">
    <location>
        <begin position="355"/>
        <end position="1318"/>
    </location>
</feature>
<dbReference type="Pfam" id="PF25729">
    <property type="entry name" value="crAss_MUZ_C"/>
    <property type="match status" value="1"/>
</dbReference>
<feature type="domain" description="Crassvirus muzzle protein C-terminal" evidence="1">
    <location>
        <begin position="1326"/>
        <end position="1415"/>
    </location>
</feature>
<evidence type="ECO:0000313" key="4">
    <source>
        <dbReference type="Proteomes" id="UP000593882"/>
    </source>
</evidence>
<protein>
    <submittedName>
        <fullName evidence="3">Stabilization protein</fullName>
    </submittedName>
</protein>
<keyword evidence="4" id="KW-1185">Reference proteome</keyword>
<organism evidence="3 4">
    <name type="scientific">uncultured phage cr85_1</name>
    <dbReference type="NCBI Taxonomy" id="2772074"/>
    <lineage>
        <taxon>Viruses</taxon>
        <taxon>Duplodnaviria</taxon>
        <taxon>Heunggongvirae</taxon>
        <taxon>Uroviricota</taxon>
        <taxon>Caudoviricetes</taxon>
        <taxon>Crassvirales</taxon>
        <taxon>Steigviridae</taxon>
        <taxon>Asinivirinae</taxon>
        <taxon>Kahnovirus</taxon>
        <taxon>Kahnovirus oralis</taxon>
    </lineage>
</organism>
<name>A0A7M1S267_9CAUD</name>
<evidence type="ECO:0000259" key="2">
    <source>
        <dbReference type="Pfam" id="PF25731"/>
    </source>
</evidence>
<reference evidence="3 4" key="1">
    <citation type="submission" date="2020-07" db="EMBL/GenBank/DDBJ databases">
        <title>Taxonomic proposal: Crassvirales, a new order of highly abundant and diverse bacterial viruses.</title>
        <authorList>
            <person name="Shkoporov A.N."/>
            <person name="Stockdale S.R."/>
            <person name="Guerin E."/>
            <person name="Ross R.P."/>
            <person name="Hill C."/>
        </authorList>
    </citation>
    <scope>NUCLEOTIDE SEQUENCE [LARGE SCALE GENOMIC DNA]</scope>
</reference>
<dbReference type="KEGG" id="vg:65130066"/>
<dbReference type="RefSeq" id="YP_010111638.1">
    <property type="nucleotide sequence ID" value="NC_055883.1"/>
</dbReference>
<accession>A0A7M1S267</accession>